<name>A0A444YMV6_ARAHY</name>
<dbReference type="SUPFAM" id="SSF56219">
    <property type="entry name" value="DNase I-like"/>
    <property type="match status" value="1"/>
</dbReference>
<dbReference type="InterPro" id="IPR036691">
    <property type="entry name" value="Endo/exonu/phosph_ase_sf"/>
</dbReference>
<reference evidence="1 2" key="1">
    <citation type="submission" date="2019-01" db="EMBL/GenBank/DDBJ databases">
        <title>Sequencing of cultivated peanut Arachis hypogaea provides insights into genome evolution and oil improvement.</title>
        <authorList>
            <person name="Chen X."/>
        </authorList>
    </citation>
    <scope>NUCLEOTIDE SEQUENCE [LARGE SCALE GENOMIC DNA]</scope>
    <source>
        <strain evidence="2">cv. Fuhuasheng</strain>
        <tissue evidence="1">Leaves</tissue>
    </source>
</reference>
<dbReference type="PANTHER" id="PTHR33710">
    <property type="entry name" value="BNAC02G09200D PROTEIN"/>
    <property type="match status" value="1"/>
</dbReference>
<dbReference type="Gene3D" id="3.60.10.10">
    <property type="entry name" value="Endonuclease/exonuclease/phosphatase"/>
    <property type="match status" value="1"/>
</dbReference>
<dbReference type="STRING" id="3818.A0A444YMV6"/>
<keyword evidence="2" id="KW-1185">Reference proteome</keyword>
<evidence type="ECO:0000313" key="2">
    <source>
        <dbReference type="Proteomes" id="UP000289738"/>
    </source>
</evidence>
<dbReference type="AlphaFoldDB" id="A0A444YMV6"/>
<organism evidence="1 2">
    <name type="scientific">Arachis hypogaea</name>
    <name type="common">Peanut</name>
    <dbReference type="NCBI Taxonomy" id="3818"/>
    <lineage>
        <taxon>Eukaryota</taxon>
        <taxon>Viridiplantae</taxon>
        <taxon>Streptophyta</taxon>
        <taxon>Embryophyta</taxon>
        <taxon>Tracheophyta</taxon>
        <taxon>Spermatophyta</taxon>
        <taxon>Magnoliopsida</taxon>
        <taxon>eudicotyledons</taxon>
        <taxon>Gunneridae</taxon>
        <taxon>Pentapetalae</taxon>
        <taxon>rosids</taxon>
        <taxon>fabids</taxon>
        <taxon>Fabales</taxon>
        <taxon>Fabaceae</taxon>
        <taxon>Papilionoideae</taxon>
        <taxon>50 kb inversion clade</taxon>
        <taxon>dalbergioids sensu lato</taxon>
        <taxon>Dalbergieae</taxon>
        <taxon>Pterocarpus clade</taxon>
        <taxon>Arachis</taxon>
    </lineage>
</organism>
<proteinExistence type="predicted"/>
<dbReference type="EMBL" id="SDMP01000016">
    <property type="protein sequence ID" value="RYR03274.1"/>
    <property type="molecule type" value="Genomic_DNA"/>
</dbReference>
<sequence>MNRVRRKLNFDYMFCVKLRDLSGANTNIHVYEWCDNYIKSNININNDLNWKGIFVYGNLVFQKRRKLWQELTISNMCKDIPQAYLGDFNDILSQDEKVGIHPQPRIYLETFRRFVDDNGLIDVNLKGSKYTWFSNPRNNVITRERLDRVLVNWKWLQIYQDVTLRASSAVSSDHCALILDTQRRVRIKKEFRFEAYWAEHEECKEVIKKSWQMDEGNGNCWNQFTKKRIRCKREMMKLSSRKKGRWSIGNGAEVDICEDNWVAGTGKLGRGKVGGIRRVSELIREGEGWDMNKIMDIFPGDVADLITKTPISLINQKDFFL</sequence>
<protein>
    <recommendedName>
        <fullName evidence="3">Endonuclease/exonuclease/phosphatase domain-containing protein</fullName>
    </recommendedName>
</protein>
<dbReference type="PANTHER" id="PTHR33710:SF77">
    <property type="entry name" value="DNASE I-LIKE SUPERFAMILY PROTEIN"/>
    <property type="match status" value="1"/>
</dbReference>
<dbReference type="Proteomes" id="UP000289738">
    <property type="component" value="Chromosome B06"/>
</dbReference>
<accession>A0A444YMV6</accession>
<gene>
    <name evidence="1" type="ORF">Ahy_B06g082126</name>
</gene>
<evidence type="ECO:0008006" key="3">
    <source>
        <dbReference type="Google" id="ProtNLM"/>
    </source>
</evidence>
<evidence type="ECO:0000313" key="1">
    <source>
        <dbReference type="EMBL" id="RYR03274.1"/>
    </source>
</evidence>
<comment type="caution">
    <text evidence="1">The sequence shown here is derived from an EMBL/GenBank/DDBJ whole genome shotgun (WGS) entry which is preliminary data.</text>
</comment>